<reference evidence="4 5" key="1">
    <citation type="journal article" date="2013" name="Front. Microbiol.">
        <title>The genome of Nitrospina gracilis illuminates the metabolism and evolution of the major marine nitrite oxidizer.</title>
        <authorList>
            <person name="Luecker S."/>
            <person name="Nowka B."/>
            <person name="Rattei T."/>
            <person name="Spieck E."/>
            <person name="and Daims H."/>
        </authorList>
    </citation>
    <scope>NUCLEOTIDE SEQUENCE [LARGE SCALE GENOMIC DNA]</scope>
    <source>
        <strain evidence="4 5">3/211</strain>
    </source>
</reference>
<evidence type="ECO:0000256" key="3">
    <source>
        <dbReference type="SAM" id="Phobius"/>
    </source>
</evidence>
<feature type="transmembrane region" description="Helical" evidence="3">
    <location>
        <begin position="273"/>
        <end position="290"/>
    </location>
</feature>
<keyword evidence="3" id="KW-0472">Membrane</keyword>
<feature type="coiled-coil region" evidence="1">
    <location>
        <begin position="85"/>
        <end position="112"/>
    </location>
</feature>
<evidence type="ECO:0000256" key="1">
    <source>
        <dbReference type="SAM" id="Coils"/>
    </source>
</evidence>
<dbReference type="HOGENOM" id="CLU_885161_0_0_0"/>
<dbReference type="AlphaFoldDB" id="M1YXI7"/>
<dbReference type="InterPro" id="IPR011990">
    <property type="entry name" value="TPR-like_helical_dom_sf"/>
</dbReference>
<keyword evidence="3" id="KW-1133">Transmembrane helix</keyword>
<protein>
    <submittedName>
        <fullName evidence="4">Uncharacterized protein</fullName>
    </submittedName>
</protein>
<feature type="transmembrane region" description="Helical" evidence="3">
    <location>
        <begin position="243"/>
        <end position="261"/>
    </location>
</feature>
<feature type="transmembrane region" description="Helical" evidence="3">
    <location>
        <begin position="214"/>
        <end position="234"/>
    </location>
</feature>
<gene>
    <name evidence="4" type="ORF">NITGR_290002</name>
</gene>
<dbReference type="EMBL" id="CAQJ01000032">
    <property type="protein sequence ID" value="CCQ90404.1"/>
    <property type="molecule type" value="Genomic_DNA"/>
</dbReference>
<feature type="region of interest" description="Disordered" evidence="2">
    <location>
        <begin position="294"/>
        <end position="314"/>
    </location>
</feature>
<keyword evidence="5" id="KW-1185">Reference proteome</keyword>
<proteinExistence type="predicted"/>
<evidence type="ECO:0000313" key="5">
    <source>
        <dbReference type="Proteomes" id="UP000011704"/>
    </source>
</evidence>
<feature type="compositionally biased region" description="Pro residues" evidence="2">
    <location>
        <begin position="301"/>
        <end position="314"/>
    </location>
</feature>
<name>M1YXI7_NITG3</name>
<evidence type="ECO:0000256" key="2">
    <source>
        <dbReference type="SAM" id="MobiDB-lite"/>
    </source>
</evidence>
<dbReference type="InParanoid" id="M1YXI7"/>
<dbReference type="Proteomes" id="UP000011704">
    <property type="component" value="Unassembled WGS sequence"/>
</dbReference>
<accession>M1YXI7</accession>
<dbReference type="Gene3D" id="1.25.40.10">
    <property type="entry name" value="Tetratricopeptide repeat domain"/>
    <property type="match status" value="1"/>
</dbReference>
<sequence length="314" mass="35697">MRWSGWMCLGVYLVLGLWTEPAQAQRQEFDPDKARQECSNGVTIYCLALGMEAERAGDRDLALEYYRIACTSHPTPGHLRACTPLLHLSRQMERLQEEVRPLEKRCQDGNKQTCFYLGKEYLKIGELNRGSDLLLPLCREGYPSPDPNDYGACYHMARGYERSQHYGRAQELFELDCNRNPGKARASCEALLRMVYVRKESEKVAWSQVQEFRWLEIALGVLAVMPLVGTWLWYRQKPWAWQCLRAGPVIAGICLVLWELSPKEGDLPPADRIVGVLSFLAVVGLAAMAHQKLQEHQDISPPNPPEPPTPDSKV</sequence>
<keyword evidence="3" id="KW-0812">Transmembrane</keyword>
<dbReference type="SUPFAM" id="SSF81901">
    <property type="entry name" value="HCP-like"/>
    <property type="match status" value="1"/>
</dbReference>
<organism evidence="4 5">
    <name type="scientific">Nitrospina gracilis (strain 3/211)</name>
    <dbReference type="NCBI Taxonomy" id="1266370"/>
    <lineage>
        <taxon>Bacteria</taxon>
        <taxon>Pseudomonadati</taxon>
        <taxon>Nitrospinota/Tectimicrobiota group</taxon>
        <taxon>Nitrospinota</taxon>
        <taxon>Nitrospinia</taxon>
        <taxon>Nitrospinales</taxon>
        <taxon>Nitrospinaceae</taxon>
        <taxon>Nitrospina</taxon>
    </lineage>
</organism>
<comment type="caution">
    <text evidence="4">The sequence shown here is derived from an EMBL/GenBank/DDBJ whole genome shotgun (WGS) entry which is preliminary data.</text>
</comment>
<evidence type="ECO:0000313" key="4">
    <source>
        <dbReference type="EMBL" id="CCQ90404.1"/>
    </source>
</evidence>
<keyword evidence="1" id="KW-0175">Coiled coil</keyword>